<dbReference type="PANTHER" id="PTHR43433:SF10">
    <property type="entry name" value="AB HYDROLASE-1 DOMAIN-CONTAINING PROTEIN"/>
    <property type="match status" value="1"/>
</dbReference>
<evidence type="ECO:0000259" key="1">
    <source>
        <dbReference type="Pfam" id="PF00561"/>
    </source>
</evidence>
<reference evidence="2 3" key="1">
    <citation type="submission" date="2021-01" db="EMBL/GenBank/DDBJ databases">
        <title>Streptomyces acididurans sp. nov., isolated from a peat swamp forest soil.</title>
        <authorList>
            <person name="Chantavorakit T."/>
            <person name="Duangmal K."/>
        </authorList>
    </citation>
    <scope>NUCLEOTIDE SEQUENCE [LARGE SCALE GENOMIC DNA]</scope>
    <source>
        <strain evidence="2 3">KK5PA1</strain>
    </source>
</reference>
<dbReference type="InterPro" id="IPR050471">
    <property type="entry name" value="AB_hydrolase"/>
</dbReference>
<gene>
    <name evidence="2" type="ORF">ITX44_35620</name>
</gene>
<protein>
    <submittedName>
        <fullName evidence="2">Alpha/beta hydrolase</fullName>
    </submittedName>
</protein>
<evidence type="ECO:0000313" key="3">
    <source>
        <dbReference type="Proteomes" id="UP000749040"/>
    </source>
</evidence>
<dbReference type="Gene3D" id="3.40.50.1820">
    <property type="entry name" value="alpha/beta hydrolase"/>
    <property type="match status" value="1"/>
</dbReference>
<dbReference type="InterPro" id="IPR029058">
    <property type="entry name" value="AB_hydrolase_fold"/>
</dbReference>
<dbReference type="EMBL" id="JADKYB010000028">
    <property type="protein sequence ID" value="MBM9509796.1"/>
    <property type="molecule type" value="Genomic_DNA"/>
</dbReference>
<sequence>MTTLHLADGRTLEYLVAGPADGTPLVLHNGTPSAAILFAPMVAGAARHGLRVVAYSRPGYAGSSPQPGRTVAAVAADVAALLDELGADRFLTLGWSGGGPHALASAALLPDRCLGAATVAGVAPYGAEGLDWSAGMGAENLAEFAAAVAGPGPLTDYLTGEAPGLAEVRAEEVAAALGDLVSEVDRKALTDEFAEYTAAAFRAAVSGGIAGWRDDDLAFVQDWGFDLDAVTAPVSVWQGAEDRMVPFTHGRWLADRLAGATAHLLPAEGHLSLMLGAFDDIVAELAARIA</sequence>
<dbReference type="InterPro" id="IPR000073">
    <property type="entry name" value="AB_hydrolase_1"/>
</dbReference>
<dbReference type="GO" id="GO:0016787">
    <property type="term" value="F:hydrolase activity"/>
    <property type="evidence" value="ECO:0007669"/>
    <property type="project" value="UniProtKB-KW"/>
</dbReference>
<keyword evidence="2" id="KW-0378">Hydrolase</keyword>
<organism evidence="2 3">
    <name type="scientific">Actinacidiphila acididurans</name>
    <dbReference type="NCBI Taxonomy" id="2784346"/>
    <lineage>
        <taxon>Bacteria</taxon>
        <taxon>Bacillati</taxon>
        <taxon>Actinomycetota</taxon>
        <taxon>Actinomycetes</taxon>
        <taxon>Kitasatosporales</taxon>
        <taxon>Streptomycetaceae</taxon>
        <taxon>Actinacidiphila</taxon>
    </lineage>
</organism>
<dbReference type="Proteomes" id="UP000749040">
    <property type="component" value="Unassembled WGS sequence"/>
</dbReference>
<proteinExistence type="predicted"/>
<dbReference type="PANTHER" id="PTHR43433">
    <property type="entry name" value="HYDROLASE, ALPHA/BETA FOLD FAMILY PROTEIN"/>
    <property type="match status" value="1"/>
</dbReference>
<dbReference type="RefSeq" id="WP_205363271.1">
    <property type="nucleotide sequence ID" value="NZ_JADKYB010000028.1"/>
</dbReference>
<feature type="domain" description="AB hydrolase-1" evidence="1">
    <location>
        <begin position="24"/>
        <end position="276"/>
    </location>
</feature>
<dbReference type="SUPFAM" id="SSF53474">
    <property type="entry name" value="alpha/beta-Hydrolases"/>
    <property type="match status" value="1"/>
</dbReference>
<comment type="caution">
    <text evidence="2">The sequence shown here is derived from an EMBL/GenBank/DDBJ whole genome shotgun (WGS) entry which is preliminary data.</text>
</comment>
<keyword evidence="3" id="KW-1185">Reference proteome</keyword>
<accession>A0ABS2U2I6</accession>
<dbReference type="Pfam" id="PF00561">
    <property type="entry name" value="Abhydrolase_1"/>
    <property type="match status" value="1"/>
</dbReference>
<evidence type="ECO:0000313" key="2">
    <source>
        <dbReference type="EMBL" id="MBM9509796.1"/>
    </source>
</evidence>
<name>A0ABS2U2I6_9ACTN</name>